<dbReference type="GO" id="GO:0015074">
    <property type="term" value="P:DNA integration"/>
    <property type="evidence" value="ECO:0007669"/>
    <property type="project" value="InterPro"/>
</dbReference>
<comment type="caution">
    <text evidence="3">The sequence shown here is derived from an EMBL/GenBank/DDBJ whole genome shotgun (WGS) entry which is preliminary data.</text>
</comment>
<organism evidence="3 4">
    <name type="scientific">Mytilus edulis</name>
    <name type="common">Blue mussel</name>
    <dbReference type="NCBI Taxonomy" id="6550"/>
    <lineage>
        <taxon>Eukaryota</taxon>
        <taxon>Metazoa</taxon>
        <taxon>Spiralia</taxon>
        <taxon>Lophotrochozoa</taxon>
        <taxon>Mollusca</taxon>
        <taxon>Bivalvia</taxon>
        <taxon>Autobranchia</taxon>
        <taxon>Pteriomorphia</taxon>
        <taxon>Mytilida</taxon>
        <taxon>Mytiloidea</taxon>
        <taxon>Mytilidae</taxon>
        <taxon>Mytilinae</taxon>
        <taxon>Mytilus</taxon>
    </lineage>
</organism>
<keyword evidence="4" id="KW-1185">Reference proteome</keyword>
<dbReference type="GO" id="GO:0006310">
    <property type="term" value="P:DNA recombination"/>
    <property type="evidence" value="ECO:0007669"/>
    <property type="project" value="UniProtKB-KW"/>
</dbReference>
<evidence type="ECO:0000256" key="2">
    <source>
        <dbReference type="ARBA" id="ARBA00023172"/>
    </source>
</evidence>
<dbReference type="InterPro" id="IPR011010">
    <property type="entry name" value="DNA_brk_join_enz"/>
</dbReference>
<gene>
    <name evidence="3" type="ORF">MEDL_1804</name>
</gene>
<dbReference type="InterPro" id="IPR052925">
    <property type="entry name" value="Phage_Integrase-like_Recomb"/>
</dbReference>
<protein>
    <recommendedName>
        <fullName evidence="5">Tyr recombinase domain-containing protein</fullName>
    </recommendedName>
</protein>
<dbReference type="EMBL" id="CAJPWZ010000126">
    <property type="protein sequence ID" value="CAG2186267.1"/>
    <property type="molecule type" value="Genomic_DNA"/>
</dbReference>
<sequence length="466" mass="53046">MLATLANSGTVQNVGDVGEQGYWLECWRCWRHWRTGVLVRMLATLSNRGTVQNVGDVGDVGEQGYCSDCWPLGDVGEQGHCSECWRRWRRWRTGVLLRMLATLATLANSGTVQNVGEQGYCSECWRHWRTGISLSKEWKDIYKLSRKPALHNIAFAVMDMAKKSKSDSTNKKYDLYFNKFKIWCRKFNLKFLPADVSTVSLYLTELIQSACSVSVLNSNFYAIKWYHELFLYPNPCCSSLSNIVLEGGKRILAKPIQKKEPITADIIVKLFNLYHDISNLSNCRLLCMLSLAYAGFFRYKELSLIRMSDISFHNTHVEIIVHNSKTDIYRQGSIVMIASTDMPTCPVKFLKHYCNLASLKINSSDFQYEITLAVQEQKRLLITDPDYTDNQQIHRDIQSLTAALDVLKQETTQSNTAHSTLIQQQATEIANLKIKLQQITSVALLVCSSDSFNFCCVLSSSEFCDS</sequence>
<keyword evidence="1" id="KW-0238">DNA-binding</keyword>
<dbReference type="AlphaFoldDB" id="A0A8S3PRA6"/>
<evidence type="ECO:0000256" key="1">
    <source>
        <dbReference type="ARBA" id="ARBA00023125"/>
    </source>
</evidence>
<dbReference type="InterPro" id="IPR010998">
    <property type="entry name" value="Integrase_recombinase_N"/>
</dbReference>
<dbReference type="GO" id="GO:0003677">
    <property type="term" value="F:DNA binding"/>
    <property type="evidence" value="ECO:0007669"/>
    <property type="project" value="UniProtKB-KW"/>
</dbReference>
<dbReference type="Gene3D" id="1.10.150.130">
    <property type="match status" value="1"/>
</dbReference>
<dbReference type="SUPFAM" id="SSF47823">
    <property type="entry name" value="lambda integrase-like, N-terminal domain"/>
    <property type="match status" value="1"/>
</dbReference>
<name>A0A8S3PRA6_MYTED</name>
<reference evidence="3" key="1">
    <citation type="submission" date="2021-03" db="EMBL/GenBank/DDBJ databases">
        <authorList>
            <person name="Bekaert M."/>
        </authorList>
    </citation>
    <scope>NUCLEOTIDE SEQUENCE</scope>
</reference>
<dbReference type="Proteomes" id="UP000683360">
    <property type="component" value="Unassembled WGS sequence"/>
</dbReference>
<dbReference type="Gene3D" id="1.10.443.10">
    <property type="entry name" value="Intergrase catalytic core"/>
    <property type="match status" value="1"/>
</dbReference>
<keyword evidence="2" id="KW-0233">DNA recombination</keyword>
<dbReference type="OrthoDB" id="10066651at2759"/>
<dbReference type="PANTHER" id="PTHR34605">
    <property type="entry name" value="PHAGE_INTEGRASE DOMAIN-CONTAINING PROTEIN"/>
    <property type="match status" value="1"/>
</dbReference>
<evidence type="ECO:0000313" key="4">
    <source>
        <dbReference type="Proteomes" id="UP000683360"/>
    </source>
</evidence>
<dbReference type="InterPro" id="IPR013762">
    <property type="entry name" value="Integrase-like_cat_sf"/>
</dbReference>
<dbReference type="SUPFAM" id="SSF56349">
    <property type="entry name" value="DNA breaking-rejoining enzymes"/>
    <property type="match status" value="1"/>
</dbReference>
<accession>A0A8S3PRA6</accession>
<dbReference type="PANTHER" id="PTHR34605:SF4">
    <property type="entry name" value="DNA ADENINE METHYLTRANSFERASE"/>
    <property type="match status" value="1"/>
</dbReference>
<evidence type="ECO:0008006" key="5">
    <source>
        <dbReference type="Google" id="ProtNLM"/>
    </source>
</evidence>
<proteinExistence type="predicted"/>
<evidence type="ECO:0000313" key="3">
    <source>
        <dbReference type="EMBL" id="CAG2186267.1"/>
    </source>
</evidence>